<dbReference type="PANTHER" id="PTHR34387:SF2">
    <property type="entry name" value="SLR1258 PROTEIN"/>
    <property type="match status" value="1"/>
</dbReference>
<dbReference type="STRING" id="1267564.SAMN05192561_10830"/>
<dbReference type="RefSeq" id="WP_092817351.1">
    <property type="nucleotide sequence ID" value="NZ_FNWU01000008.1"/>
</dbReference>
<evidence type="ECO:0000313" key="1">
    <source>
        <dbReference type="EMBL" id="SEH57033.1"/>
    </source>
</evidence>
<dbReference type="GO" id="GO:0006974">
    <property type="term" value="P:DNA damage response"/>
    <property type="evidence" value="ECO:0007669"/>
    <property type="project" value="TreeGrafter"/>
</dbReference>
<organism evidence="1 2">
    <name type="scientific">Halopenitus malekzadehii</name>
    <dbReference type="NCBI Taxonomy" id="1267564"/>
    <lineage>
        <taxon>Archaea</taxon>
        <taxon>Methanobacteriati</taxon>
        <taxon>Methanobacteriota</taxon>
        <taxon>Stenosarchaea group</taxon>
        <taxon>Halobacteria</taxon>
        <taxon>Halobacteriales</taxon>
        <taxon>Haloferacaceae</taxon>
        <taxon>Halopenitus</taxon>
    </lineage>
</organism>
<evidence type="ECO:0000313" key="2">
    <source>
        <dbReference type="Proteomes" id="UP000199215"/>
    </source>
</evidence>
<keyword evidence="2" id="KW-1185">Reference proteome</keyword>
<gene>
    <name evidence="1" type="ORF">SAMN05192561_10830</name>
</gene>
<dbReference type="EMBL" id="FNWU01000008">
    <property type="protein sequence ID" value="SEH57033.1"/>
    <property type="molecule type" value="Genomic_DNA"/>
</dbReference>
<name>A0A1H6J9J4_9EURY</name>
<dbReference type="Gene3D" id="3.30.110.170">
    <property type="entry name" value="Protein of unknown function (DUF541), domain 1"/>
    <property type="match status" value="1"/>
</dbReference>
<dbReference type="PROSITE" id="PS51257">
    <property type="entry name" value="PROKAR_LIPOPROTEIN"/>
    <property type="match status" value="1"/>
</dbReference>
<sequence>MDRRLIGALALAATLLLAGCAGVAGDATPTDDGEPDRTIEVTADGEATAEPDRATITVAVEARGNSSSAVREEIAADEASLRSALQDWGIEDDQIRTTRYDIRERRPVPEAEREGTEPEYVGVHQYEIEVHDVEAVGEVIDVAVDSGADSVNRVQFGLSDEREEELRTTAFENAVENADGRARMLANNTGLEVIDVYTISTMDDRVSPYRAEPMAVTEDAAGNGGSSTSIETGEVSVDVQVHVIFEAETTG</sequence>
<protein>
    <recommendedName>
        <fullName evidence="3">DUF541 domain-containing protein</fullName>
    </recommendedName>
</protein>
<dbReference type="Proteomes" id="UP000199215">
    <property type="component" value="Unassembled WGS sequence"/>
</dbReference>
<dbReference type="OrthoDB" id="12132at2157"/>
<dbReference type="AlphaFoldDB" id="A0A1H6J9J4"/>
<reference evidence="1 2" key="1">
    <citation type="submission" date="2016-10" db="EMBL/GenBank/DDBJ databases">
        <authorList>
            <person name="de Groot N.N."/>
        </authorList>
    </citation>
    <scope>NUCLEOTIDE SEQUENCE [LARGE SCALE GENOMIC DNA]</scope>
    <source>
        <strain evidence="1 2">IBRC-M10418</strain>
    </source>
</reference>
<dbReference type="InterPro" id="IPR007497">
    <property type="entry name" value="SIMPL/DUF541"/>
</dbReference>
<proteinExistence type="predicted"/>
<dbReference type="InterPro" id="IPR052022">
    <property type="entry name" value="26kDa_periplasmic_antigen"/>
</dbReference>
<dbReference type="PANTHER" id="PTHR34387">
    <property type="entry name" value="SLR1258 PROTEIN"/>
    <property type="match status" value="1"/>
</dbReference>
<evidence type="ECO:0008006" key="3">
    <source>
        <dbReference type="Google" id="ProtNLM"/>
    </source>
</evidence>
<dbReference type="Gene3D" id="3.30.70.2970">
    <property type="entry name" value="Protein of unknown function (DUF541), domain 2"/>
    <property type="match status" value="1"/>
</dbReference>
<accession>A0A1H6J9J4</accession>
<dbReference type="Pfam" id="PF04402">
    <property type="entry name" value="SIMPL"/>
    <property type="match status" value="1"/>
</dbReference>